<feature type="compositionally biased region" description="Basic and acidic residues" evidence="1">
    <location>
        <begin position="247"/>
        <end position="260"/>
    </location>
</feature>
<organism evidence="2 3">
    <name type="scientific">Zymoseptoria brevis</name>
    <dbReference type="NCBI Taxonomy" id="1047168"/>
    <lineage>
        <taxon>Eukaryota</taxon>
        <taxon>Fungi</taxon>
        <taxon>Dikarya</taxon>
        <taxon>Ascomycota</taxon>
        <taxon>Pezizomycotina</taxon>
        <taxon>Dothideomycetes</taxon>
        <taxon>Dothideomycetidae</taxon>
        <taxon>Mycosphaerellales</taxon>
        <taxon>Mycosphaerellaceae</taxon>
        <taxon>Zymoseptoria</taxon>
    </lineage>
</organism>
<comment type="caution">
    <text evidence="2">The sequence shown here is derived from an EMBL/GenBank/DDBJ whole genome shotgun (WGS) entry which is preliminary data.</text>
</comment>
<dbReference type="OrthoDB" id="5244639at2759"/>
<dbReference type="EMBL" id="LAFY01000074">
    <property type="protein sequence ID" value="KJY02219.1"/>
    <property type="molecule type" value="Genomic_DNA"/>
</dbReference>
<dbReference type="STRING" id="1047168.A0A0F4GY88"/>
<keyword evidence="3" id="KW-1185">Reference proteome</keyword>
<dbReference type="Proteomes" id="UP000033647">
    <property type="component" value="Unassembled WGS sequence"/>
</dbReference>
<evidence type="ECO:0000256" key="1">
    <source>
        <dbReference type="SAM" id="MobiDB-lite"/>
    </source>
</evidence>
<dbReference type="AlphaFoldDB" id="A0A0F4GY88"/>
<reference evidence="2 3" key="1">
    <citation type="submission" date="2015-03" db="EMBL/GenBank/DDBJ databases">
        <title>RNA-seq based gene annotation and comparative genomics of four Zymoseptoria species reveal species-specific pathogenicity related genes and transposable element activity.</title>
        <authorList>
            <person name="Grandaubert J."/>
            <person name="Bhattacharyya A."/>
            <person name="Stukenbrock E.H."/>
        </authorList>
    </citation>
    <scope>NUCLEOTIDE SEQUENCE [LARGE SCALE GENOMIC DNA]</scope>
    <source>
        <strain evidence="2 3">Zb18110</strain>
    </source>
</reference>
<evidence type="ECO:0000313" key="3">
    <source>
        <dbReference type="Proteomes" id="UP000033647"/>
    </source>
</evidence>
<feature type="region of interest" description="Disordered" evidence="1">
    <location>
        <begin position="164"/>
        <end position="310"/>
    </location>
</feature>
<evidence type="ECO:0000313" key="2">
    <source>
        <dbReference type="EMBL" id="KJY02219.1"/>
    </source>
</evidence>
<feature type="compositionally biased region" description="Gly residues" evidence="1">
    <location>
        <begin position="190"/>
        <end position="214"/>
    </location>
</feature>
<name>A0A0F4GY88_9PEZI</name>
<feature type="compositionally biased region" description="Basic residues" evidence="1">
    <location>
        <begin position="228"/>
        <end position="238"/>
    </location>
</feature>
<proteinExistence type="predicted"/>
<feature type="non-terminal residue" evidence="2">
    <location>
        <position position="310"/>
    </location>
</feature>
<accession>A0A0F4GY88</accession>
<gene>
    <name evidence="2" type="ORF">TI39_contig77g00001</name>
</gene>
<sequence length="310" mass="33824">MAAVVARADALPHGHEWRKRDILLVDEKKREHGNGHLKSRLRALVGFWEEFTSRENSKNSGTSRTKERSITRDIWRPHRSVALDVNAPPTYEDALWDVPPDYTATDACANAIDLREGEARIEHGWINGQTKEESRQVYEVVDVKVDFSAAENIRSRANKKAKKAAKAAAMNRWGDNSDDGEKKDEDGADGGDAGGGDDAPAGGDGGGDPPGDGGDGGDDGDDWFGGGGKKKKDKKKKKNAWEEFEEEEKKKQEEEAKAAEENGTAEAEAEPIEDWGSFAAVGKKGKKKKGKEIEPEPEPEPVVEVPAPVE</sequence>
<protein>
    <submittedName>
        <fullName evidence="2">Uncharacterized protein</fullName>
    </submittedName>
</protein>